<evidence type="ECO:0000313" key="1">
    <source>
        <dbReference type="EMBL" id="SPC78090.1"/>
    </source>
</evidence>
<accession>A0A2N9ETS3</accession>
<name>A0A2N9ETS3_FAGSY</name>
<gene>
    <name evidence="1" type="ORF">FSB_LOCUS5972</name>
</gene>
<organism evidence="1">
    <name type="scientific">Fagus sylvatica</name>
    <name type="common">Beechnut</name>
    <dbReference type="NCBI Taxonomy" id="28930"/>
    <lineage>
        <taxon>Eukaryota</taxon>
        <taxon>Viridiplantae</taxon>
        <taxon>Streptophyta</taxon>
        <taxon>Embryophyta</taxon>
        <taxon>Tracheophyta</taxon>
        <taxon>Spermatophyta</taxon>
        <taxon>Magnoliopsida</taxon>
        <taxon>eudicotyledons</taxon>
        <taxon>Gunneridae</taxon>
        <taxon>Pentapetalae</taxon>
        <taxon>rosids</taxon>
        <taxon>fabids</taxon>
        <taxon>Fagales</taxon>
        <taxon>Fagaceae</taxon>
        <taxon>Fagus</taxon>
    </lineage>
</organism>
<sequence length="232" mass="25999">MASPMWRAIENAKKGLESGACYVVGDGKSINIWLDPWVYWIEGYKPKPKDDSIEQNPMVSKHGISPKYQQWIMVEALEAKTSRQSQKVHMENSIIWNIRAGMLTLDSSEKIAQFAIDPLSQSPLQGQHDGELGMQFTTKIAFTLAAIWNLRNIVAHGRGLVNILSIINCLELRVQEHLASLNAEETQVPQGNAKWACLPSRVIKLNVNADVLEDHTRLAVVARDEYGKLIKA</sequence>
<dbReference type="EMBL" id="OIVN01000311">
    <property type="protein sequence ID" value="SPC78090.1"/>
    <property type="molecule type" value="Genomic_DNA"/>
</dbReference>
<protein>
    <submittedName>
        <fullName evidence="1">Uncharacterized protein</fullName>
    </submittedName>
</protein>
<proteinExistence type="predicted"/>
<dbReference type="AlphaFoldDB" id="A0A2N9ETS3"/>
<reference evidence="1" key="1">
    <citation type="submission" date="2018-02" db="EMBL/GenBank/DDBJ databases">
        <authorList>
            <person name="Cohen D.B."/>
            <person name="Kent A.D."/>
        </authorList>
    </citation>
    <scope>NUCLEOTIDE SEQUENCE</scope>
</reference>